<keyword evidence="2" id="KW-1133">Transmembrane helix</keyword>
<keyword evidence="2" id="KW-0812">Transmembrane</keyword>
<comment type="caution">
    <text evidence="2">Lacks conserved residue(s) required for the propagation of feature annotation.</text>
</comment>
<dbReference type="GO" id="GO:0007031">
    <property type="term" value="P:peroxisome organization"/>
    <property type="evidence" value="ECO:0007669"/>
    <property type="project" value="UniProtKB-KW"/>
</dbReference>
<sequence>MSKTTLSPKNISTVLQLPPKWIQMYDNFITTNQSAVTSIESTLRALTYVIPGRFRDAELASESLHCSVQLLSLYHDKLLIRPDAWISSIPNLQSLHNRYTIFWCQRSRFYHRVALLLNTIQYTKLLWEMLAKRKGHRVRWRVVVILEMIEAICRLSLLRITKLRAPVNPPLPMREEIPHDNSFKKVEEMSLDATNTEPSSNPTKGYYLKRTKMSLPTLPNPNNISNYLLSRVLTADDIKAPNKLLNQVHGSMYFAEVLFILQPVIYAIMLSRKKDKKSWQPWLIGLSIEYVVRYLRKKDNLRMTMLERELWGKRNWAMAWWAMRGAFYENFTKGVLHGTSKRLPGFLSGVLDDYLYLWDEYYFSTSF</sequence>
<keyword evidence="2" id="KW-0576">Peroxisome</keyword>
<comment type="subcellular location">
    <subcellularLocation>
        <location evidence="2">Peroxisome membrane</location>
    </subcellularLocation>
</comment>
<evidence type="ECO:0000256" key="1">
    <source>
        <dbReference type="ARBA" id="ARBA00009505"/>
    </source>
</evidence>
<evidence type="ECO:0000313" key="3">
    <source>
        <dbReference type="EMBL" id="RKF54781.1"/>
    </source>
</evidence>
<reference evidence="3 4" key="1">
    <citation type="journal article" date="2018" name="BMC Genomics">
        <title>Comparative genome analyses reveal sequence features reflecting distinct modes of host-adaptation between dicot and monocot powdery mildew.</title>
        <authorList>
            <person name="Wu Y."/>
            <person name="Ma X."/>
            <person name="Pan Z."/>
            <person name="Kale S.D."/>
            <person name="Song Y."/>
            <person name="King H."/>
            <person name="Zhang Q."/>
            <person name="Presley C."/>
            <person name="Deng X."/>
            <person name="Wei C.I."/>
            <person name="Xiao S."/>
        </authorList>
    </citation>
    <scope>NUCLEOTIDE SEQUENCE [LARGE SCALE GENOMIC DNA]</scope>
    <source>
        <strain evidence="3">UCSC1</strain>
    </source>
</reference>
<gene>
    <name evidence="3" type="ORF">GcC1_209025</name>
</gene>
<dbReference type="EMBL" id="MCBR01020902">
    <property type="protein sequence ID" value="RKF54781.1"/>
    <property type="molecule type" value="Genomic_DNA"/>
</dbReference>
<evidence type="ECO:0000256" key="2">
    <source>
        <dbReference type="RuleBase" id="RU365003"/>
    </source>
</evidence>
<dbReference type="OrthoDB" id="2021143at2759"/>
<keyword evidence="2" id="KW-0472">Membrane</keyword>
<dbReference type="Proteomes" id="UP000285405">
    <property type="component" value="Unassembled WGS sequence"/>
</dbReference>
<comment type="caution">
    <text evidence="3">The sequence shown here is derived from an EMBL/GenBank/DDBJ whole genome shotgun (WGS) entry which is preliminary data.</text>
</comment>
<dbReference type="PANTHER" id="PTHR13299">
    <property type="entry name" value="PEROXISOMAL MEMBRANE PROTEIN PEX16"/>
    <property type="match status" value="1"/>
</dbReference>
<name>A0A420HBI2_9PEZI</name>
<dbReference type="InterPro" id="IPR013919">
    <property type="entry name" value="Pex16"/>
</dbReference>
<dbReference type="Pfam" id="PF08610">
    <property type="entry name" value="Pex16"/>
    <property type="match status" value="1"/>
</dbReference>
<evidence type="ECO:0000313" key="4">
    <source>
        <dbReference type="Proteomes" id="UP000285405"/>
    </source>
</evidence>
<organism evidence="3 4">
    <name type="scientific">Golovinomyces cichoracearum</name>
    <dbReference type="NCBI Taxonomy" id="62708"/>
    <lineage>
        <taxon>Eukaryota</taxon>
        <taxon>Fungi</taxon>
        <taxon>Dikarya</taxon>
        <taxon>Ascomycota</taxon>
        <taxon>Pezizomycotina</taxon>
        <taxon>Leotiomycetes</taxon>
        <taxon>Erysiphales</taxon>
        <taxon>Erysiphaceae</taxon>
        <taxon>Golovinomyces</taxon>
    </lineage>
</organism>
<accession>A0A420HBI2</accession>
<proteinExistence type="inferred from homology"/>
<dbReference type="PANTHER" id="PTHR13299:SF0">
    <property type="entry name" value="PEROXISOMAL MEMBRANE PROTEIN PEX16"/>
    <property type="match status" value="1"/>
</dbReference>
<protein>
    <recommendedName>
        <fullName evidence="2">Peroxisomal membrane protein PEX16</fullName>
    </recommendedName>
</protein>
<dbReference type="AlphaFoldDB" id="A0A420HBI2"/>
<comment type="similarity">
    <text evidence="1 2">Belongs to the peroxin-16 family.</text>
</comment>
<feature type="transmembrane region" description="Helical" evidence="2">
    <location>
        <begin position="251"/>
        <end position="270"/>
    </location>
</feature>
<keyword evidence="2" id="KW-0962">Peroxisome biogenesis</keyword>
<dbReference type="GO" id="GO:0005778">
    <property type="term" value="C:peroxisomal membrane"/>
    <property type="evidence" value="ECO:0007669"/>
    <property type="project" value="UniProtKB-SubCell"/>
</dbReference>